<gene>
    <name evidence="1" type="ORF">D0Y65_048077</name>
</gene>
<organism evidence="1 2">
    <name type="scientific">Glycine soja</name>
    <name type="common">Wild soybean</name>
    <dbReference type="NCBI Taxonomy" id="3848"/>
    <lineage>
        <taxon>Eukaryota</taxon>
        <taxon>Viridiplantae</taxon>
        <taxon>Streptophyta</taxon>
        <taxon>Embryophyta</taxon>
        <taxon>Tracheophyta</taxon>
        <taxon>Spermatophyta</taxon>
        <taxon>Magnoliopsida</taxon>
        <taxon>eudicotyledons</taxon>
        <taxon>Gunneridae</taxon>
        <taxon>Pentapetalae</taxon>
        <taxon>rosids</taxon>
        <taxon>fabids</taxon>
        <taxon>Fabales</taxon>
        <taxon>Fabaceae</taxon>
        <taxon>Papilionoideae</taxon>
        <taxon>50 kb inversion clade</taxon>
        <taxon>NPAAA clade</taxon>
        <taxon>indigoferoid/millettioid clade</taxon>
        <taxon>Phaseoleae</taxon>
        <taxon>Glycine</taxon>
        <taxon>Glycine subgen. Soja</taxon>
    </lineage>
</organism>
<comment type="caution">
    <text evidence="1">The sequence shown here is derived from an EMBL/GenBank/DDBJ whole genome shotgun (WGS) entry which is preliminary data.</text>
</comment>
<accession>A0A445FRH8</accession>
<dbReference type="SUPFAM" id="SSF52058">
    <property type="entry name" value="L domain-like"/>
    <property type="match status" value="1"/>
</dbReference>
<dbReference type="Proteomes" id="UP000289340">
    <property type="component" value="Chromosome 18"/>
</dbReference>
<sequence>MTSLQTLCYVRVDHNEDDDVVKLFREIRKLEQLRSLGLNDLGVGLGIALCSAINELQNLEKLHIQSYLDFHFKDLTLISYLPICCGSLGYLTHDSLKSLQNISHLLFLYIGIEGYKDESMYFQHRGFQQLKELYLYDLRYLNFIIIDKRALRSLETLKLSRIYNLNIMAPDIQHLEKLQVLDVDNLPDEFEECIASNGGLEHPSIQHVPLVRIITTYKGRTHIIHH</sequence>
<evidence type="ECO:0000313" key="1">
    <source>
        <dbReference type="EMBL" id="RZB51501.1"/>
    </source>
</evidence>
<dbReference type="AlphaFoldDB" id="A0A445FRH8"/>
<dbReference type="EMBL" id="QZWG01000018">
    <property type="protein sequence ID" value="RZB51501.1"/>
    <property type="molecule type" value="Genomic_DNA"/>
</dbReference>
<name>A0A445FRH8_GLYSO</name>
<reference evidence="1 2" key="1">
    <citation type="submission" date="2018-09" db="EMBL/GenBank/DDBJ databases">
        <title>A high-quality reference genome of wild soybean provides a powerful tool to mine soybean genomes.</title>
        <authorList>
            <person name="Xie M."/>
            <person name="Chung C.Y.L."/>
            <person name="Li M.-W."/>
            <person name="Wong F.-L."/>
            <person name="Chan T.-F."/>
            <person name="Lam H.-M."/>
        </authorList>
    </citation>
    <scope>NUCLEOTIDE SEQUENCE [LARGE SCALE GENOMIC DNA]</scope>
    <source>
        <strain evidence="2">cv. W05</strain>
        <tissue evidence="1">Hypocotyl of etiolated seedlings</tissue>
    </source>
</reference>
<proteinExistence type="predicted"/>
<keyword evidence="2" id="KW-1185">Reference proteome</keyword>
<protein>
    <submittedName>
        <fullName evidence="1">Uncharacterized protein</fullName>
    </submittedName>
</protein>
<dbReference type="Gene3D" id="3.80.10.10">
    <property type="entry name" value="Ribonuclease Inhibitor"/>
    <property type="match status" value="1"/>
</dbReference>
<dbReference type="InterPro" id="IPR032675">
    <property type="entry name" value="LRR_dom_sf"/>
</dbReference>
<evidence type="ECO:0000313" key="2">
    <source>
        <dbReference type="Proteomes" id="UP000289340"/>
    </source>
</evidence>